<keyword evidence="2" id="KW-1015">Disulfide bond</keyword>
<evidence type="ECO:0000256" key="3">
    <source>
        <dbReference type="SAM" id="SignalP"/>
    </source>
</evidence>
<organism evidence="5 6">
    <name type="scientific">Mugilogobius chulae</name>
    <name type="common">yellowstripe goby</name>
    <dbReference type="NCBI Taxonomy" id="88201"/>
    <lineage>
        <taxon>Eukaryota</taxon>
        <taxon>Metazoa</taxon>
        <taxon>Chordata</taxon>
        <taxon>Craniata</taxon>
        <taxon>Vertebrata</taxon>
        <taxon>Euteleostomi</taxon>
        <taxon>Actinopterygii</taxon>
        <taxon>Neopterygii</taxon>
        <taxon>Teleostei</taxon>
        <taxon>Neoteleostei</taxon>
        <taxon>Acanthomorphata</taxon>
        <taxon>Gobiaria</taxon>
        <taxon>Gobiiformes</taxon>
        <taxon>Gobioidei</taxon>
        <taxon>Gobiidae</taxon>
        <taxon>Gobionellinae</taxon>
        <taxon>Mugilogobius</taxon>
    </lineage>
</organism>
<dbReference type="GO" id="GO:0005576">
    <property type="term" value="C:extracellular region"/>
    <property type="evidence" value="ECO:0007669"/>
    <property type="project" value="InterPro"/>
</dbReference>
<dbReference type="SMART" id="SM00223">
    <property type="entry name" value="APPLE"/>
    <property type="match status" value="3"/>
</dbReference>
<comment type="caution">
    <text evidence="5">The sequence shown here is derived from an EMBL/GenBank/DDBJ whole genome shotgun (WGS) entry which is preliminary data.</text>
</comment>
<evidence type="ECO:0000259" key="4">
    <source>
        <dbReference type="PROSITE" id="PS50948"/>
    </source>
</evidence>
<feature type="chain" id="PRO_5043934374" description="Apple domain-containing protein" evidence="3">
    <location>
        <begin position="20"/>
        <end position="277"/>
    </location>
</feature>
<dbReference type="AlphaFoldDB" id="A0AAW0PA61"/>
<dbReference type="SUPFAM" id="SSF57414">
    <property type="entry name" value="Hairpin loop containing domain-like"/>
    <property type="match status" value="3"/>
</dbReference>
<feature type="domain" description="Apple" evidence="4">
    <location>
        <begin position="100"/>
        <end position="174"/>
    </location>
</feature>
<dbReference type="GO" id="GO:0006508">
    <property type="term" value="P:proteolysis"/>
    <property type="evidence" value="ECO:0007669"/>
    <property type="project" value="InterPro"/>
</dbReference>
<evidence type="ECO:0000313" key="6">
    <source>
        <dbReference type="Proteomes" id="UP001460270"/>
    </source>
</evidence>
<feature type="domain" description="Apple" evidence="4">
    <location>
        <begin position="20"/>
        <end position="92"/>
    </location>
</feature>
<keyword evidence="1" id="KW-0677">Repeat</keyword>
<dbReference type="PROSITE" id="PS50948">
    <property type="entry name" value="PAN"/>
    <property type="match status" value="2"/>
</dbReference>
<feature type="signal peptide" evidence="3">
    <location>
        <begin position="1"/>
        <end position="19"/>
    </location>
</feature>
<sequence length="277" mass="31102">MDPRLTLVVISSCIALCLGCTKELSVGELFYGSVIETKSSPSAKHCQILCTYELRCAIFTFSNFKCELKRDDSGAIRAVSSSIISGRSLFSCAAEKKEACFRDEYSQVAFKDKPYQTVRTTNEKECRSKCDNDPLCSFYTFYKSSAQCELKFWNLLPTAEVLYSSTGNLVSGYSSKLKLNINAKYNCLSIQSKGYLLENDYFDYTYSGAAFTVEHCQTLCNLNPFCRVYAYRTNGHCRLKLIKDSHTQGAKLDYVISGLRQTDCKPNFVGKKTTATT</sequence>
<reference evidence="6" key="1">
    <citation type="submission" date="2024-04" db="EMBL/GenBank/DDBJ databases">
        <title>Salinicola lusitanus LLJ914,a marine bacterium isolated from the Okinawa Trough.</title>
        <authorList>
            <person name="Li J."/>
        </authorList>
    </citation>
    <scope>NUCLEOTIDE SEQUENCE [LARGE SCALE GENOMIC DNA]</scope>
</reference>
<protein>
    <recommendedName>
        <fullName evidence="4">Apple domain-containing protein</fullName>
    </recommendedName>
</protein>
<accession>A0AAW0PA61</accession>
<evidence type="ECO:0000313" key="5">
    <source>
        <dbReference type="EMBL" id="KAK7921961.1"/>
    </source>
</evidence>
<name>A0AAW0PA61_9GOBI</name>
<keyword evidence="3" id="KW-0732">Signal</keyword>
<dbReference type="Pfam" id="PF00024">
    <property type="entry name" value="PAN_1"/>
    <property type="match status" value="2"/>
</dbReference>
<proteinExistence type="predicted"/>
<dbReference type="InterPro" id="IPR000177">
    <property type="entry name" value="Apple"/>
</dbReference>
<dbReference type="InterPro" id="IPR003609">
    <property type="entry name" value="Pan_app"/>
</dbReference>
<evidence type="ECO:0000256" key="2">
    <source>
        <dbReference type="ARBA" id="ARBA00023157"/>
    </source>
</evidence>
<dbReference type="Gene3D" id="3.50.4.10">
    <property type="entry name" value="Hepatocyte Growth Factor"/>
    <property type="match status" value="3"/>
</dbReference>
<evidence type="ECO:0000256" key="1">
    <source>
        <dbReference type="ARBA" id="ARBA00022737"/>
    </source>
</evidence>
<keyword evidence="6" id="KW-1185">Reference proteome</keyword>
<dbReference type="EMBL" id="JBBPFD010000006">
    <property type="protein sequence ID" value="KAK7921961.1"/>
    <property type="molecule type" value="Genomic_DNA"/>
</dbReference>
<dbReference type="Pfam" id="PF14295">
    <property type="entry name" value="PAN_4"/>
    <property type="match status" value="1"/>
</dbReference>
<dbReference type="Proteomes" id="UP001460270">
    <property type="component" value="Unassembled WGS sequence"/>
</dbReference>
<gene>
    <name evidence="5" type="ORF">WMY93_008863</name>
</gene>